<dbReference type="InterPro" id="IPR037165">
    <property type="entry name" value="AldOxase/xan_DH_Mopterin-bd_sf"/>
</dbReference>
<dbReference type="RefSeq" id="WP_259622908.1">
    <property type="nucleotide sequence ID" value="NZ_JANYMP010000004.1"/>
</dbReference>
<dbReference type="EMBL" id="JANYMP010000004">
    <property type="protein sequence ID" value="MCS7477403.1"/>
    <property type="molecule type" value="Genomic_DNA"/>
</dbReference>
<sequence>MFASLAAGGGARAAVGGWRYSRDCSREAVQVRVCVDEELGVLWAARVVSVVDGGRILNVKNARSQIIDGLVMGIGVALFEDVIFDADDHAAGWRGRGLSIILGEVL</sequence>
<evidence type="ECO:0000313" key="3">
    <source>
        <dbReference type="Proteomes" id="UP001141259"/>
    </source>
</evidence>
<proteinExistence type="predicted"/>
<dbReference type="InterPro" id="IPR046867">
    <property type="entry name" value="AldOxase/xan_DH_MoCoBD2"/>
</dbReference>
<evidence type="ECO:0000313" key="2">
    <source>
        <dbReference type="EMBL" id="MCS7477403.1"/>
    </source>
</evidence>
<dbReference type="GO" id="GO:0016491">
    <property type="term" value="F:oxidoreductase activity"/>
    <property type="evidence" value="ECO:0007669"/>
    <property type="project" value="InterPro"/>
</dbReference>
<organism evidence="2 3">
    <name type="scientific">Umezawaea endophytica</name>
    <dbReference type="NCBI Taxonomy" id="1654476"/>
    <lineage>
        <taxon>Bacteria</taxon>
        <taxon>Bacillati</taxon>
        <taxon>Actinomycetota</taxon>
        <taxon>Actinomycetes</taxon>
        <taxon>Pseudonocardiales</taxon>
        <taxon>Pseudonocardiaceae</taxon>
        <taxon>Umezawaea</taxon>
    </lineage>
</organism>
<reference evidence="2" key="1">
    <citation type="submission" date="2022-08" db="EMBL/GenBank/DDBJ databases">
        <authorList>
            <person name="Tistechok S."/>
            <person name="Samborskyy M."/>
            <person name="Roman I."/>
        </authorList>
    </citation>
    <scope>NUCLEOTIDE SEQUENCE</scope>
    <source>
        <strain evidence="2">DSM 103496</strain>
    </source>
</reference>
<dbReference type="AlphaFoldDB" id="A0A9X3A0X7"/>
<keyword evidence="3" id="KW-1185">Reference proteome</keyword>
<dbReference type="Proteomes" id="UP001141259">
    <property type="component" value="Unassembled WGS sequence"/>
</dbReference>
<feature type="domain" description="Aldehyde oxidase/xanthine dehydrogenase second molybdopterin binding" evidence="1">
    <location>
        <begin position="28"/>
        <end position="89"/>
    </location>
</feature>
<dbReference type="SUPFAM" id="SSF56003">
    <property type="entry name" value="Molybdenum cofactor-binding domain"/>
    <property type="match status" value="1"/>
</dbReference>
<evidence type="ECO:0000259" key="1">
    <source>
        <dbReference type="Pfam" id="PF20256"/>
    </source>
</evidence>
<dbReference type="Pfam" id="PF20256">
    <property type="entry name" value="MoCoBD_2"/>
    <property type="match status" value="1"/>
</dbReference>
<accession>A0A9X3A0X7</accession>
<name>A0A9X3A0X7_9PSEU</name>
<comment type="caution">
    <text evidence="2">The sequence shown here is derived from an EMBL/GenBank/DDBJ whole genome shotgun (WGS) entry which is preliminary data.</text>
</comment>
<protein>
    <submittedName>
        <fullName evidence="2">Molybdopterin-dependent oxidoreductase</fullName>
    </submittedName>
</protein>
<gene>
    <name evidence="2" type="ORF">NZH93_11115</name>
</gene>
<dbReference type="Gene3D" id="3.30.365.10">
    <property type="entry name" value="Aldehyde oxidase/xanthine dehydrogenase, molybdopterin binding domain"/>
    <property type="match status" value="1"/>
</dbReference>